<protein>
    <submittedName>
        <fullName evidence="2">Uncharacterized protein</fullName>
    </submittedName>
</protein>
<reference evidence="2 3" key="1">
    <citation type="submission" date="2019-05" db="EMBL/GenBank/DDBJ databases">
        <title>Another draft genome of Portunus trituberculatus and its Hox gene families provides insights of decapod evolution.</title>
        <authorList>
            <person name="Jeong J.-H."/>
            <person name="Song I."/>
            <person name="Kim S."/>
            <person name="Choi T."/>
            <person name="Kim D."/>
            <person name="Ryu S."/>
            <person name="Kim W."/>
        </authorList>
    </citation>
    <scope>NUCLEOTIDE SEQUENCE [LARGE SCALE GENOMIC DNA]</scope>
    <source>
        <tissue evidence="2">Muscle</tissue>
    </source>
</reference>
<keyword evidence="3" id="KW-1185">Reference proteome</keyword>
<name>A0A5B7JPI8_PORTR</name>
<dbReference type="EMBL" id="VSRR010105672">
    <property type="protein sequence ID" value="MPC96353.1"/>
    <property type="molecule type" value="Genomic_DNA"/>
</dbReference>
<organism evidence="2 3">
    <name type="scientific">Portunus trituberculatus</name>
    <name type="common">Swimming crab</name>
    <name type="synonym">Neptunus trituberculatus</name>
    <dbReference type="NCBI Taxonomy" id="210409"/>
    <lineage>
        <taxon>Eukaryota</taxon>
        <taxon>Metazoa</taxon>
        <taxon>Ecdysozoa</taxon>
        <taxon>Arthropoda</taxon>
        <taxon>Crustacea</taxon>
        <taxon>Multicrustacea</taxon>
        <taxon>Malacostraca</taxon>
        <taxon>Eumalacostraca</taxon>
        <taxon>Eucarida</taxon>
        <taxon>Decapoda</taxon>
        <taxon>Pleocyemata</taxon>
        <taxon>Brachyura</taxon>
        <taxon>Eubrachyura</taxon>
        <taxon>Portunoidea</taxon>
        <taxon>Portunidae</taxon>
        <taxon>Portuninae</taxon>
        <taxon>Portunus</taxon>
    </lineage>
</organism>
<feature type="region of interest" description="Disordered" evidence="1">
    <location>
        <begin position="38"/>
        <end position="61"/>
    </location>
</feature>
<sequence>MAVGGAAGVLSLGFVKCQGFTRFAWVHGAVGSRTLCGPQGSQAHGFKSWSQSEVRKGIRSG</sequence>
<evidence type="ECO:0000313" key="3">
    <source>
        <dbReference type="Proteomes" id="UP000324222"/>
    </source>
</evidence>
<evidence type="ECO:0000256" key="1">
    <source>
        <dbReference type="SAM" id="MobiDB-lite"/>
    </source>
</evidence>
<proteinExistence type="predicted"/>
<accession>A0A5B7JPI8</accession>
<dbReference type="AlphaFoldDB" id="A0A5B7JPI8"/>
<gene>
    <name evidence="2" type="ORF">E2C01_091611</name>
</gene>
<evidence type="ECO:0000313" key="2">
    <source>
        <dbReference type="EMBL" id="MPC96353.1"/>
    </source>
</evidence>
<dbReference type="Proteomes" id="UP000324222">
    <property type="component" value="Unassembled WGS sequence"/>
</dbReference>
<comment type="caution">
    <text evidence="2">The sequence shown here is derived from an EMBL/GenBank/DDBJ whole genome shotgun (WGS) entry which is preliminary data.</text>
</comment>